<gene>
    <name evidence="4" type="ORF">COLO4_16336</name>
    <name evidence="3" type="ORF">COLO4_36334</name>
</gene>
<feature type="domain" description="F-box associated beta-propeller type 1" evidence="2">
    <location>
        <begin position="88"/>
        <end position="302"/>
    </location>
</feature>
<sequence>MGSGYWHDDLLKQILVRLPVKSMFRFKCVAKSWPSLLQNPRFVSQHLIISKAKKNKQLFVYCDNHDDGSEDRVLRLFFEPTHVSSQDLLPQKPQHLRIYRSRFTVSDGLVCVYDLFTTRMTLWNPATREFRILPGYISRNIRRTEIVRNGILPVLGSGWDSSSNDYKVICMWVDLPSGNQYATYRVSCNSWKALKEEDVECLKDLFIYRHGTCVKSVYYWEAIDQNTSAESLLAFHFGDEVFQFIDLPEDQSSSRKVFSLPHECRVSLWTYHYDDDSSILTDNVVWVLNNDGRSWSKLLKIETLSEVGLHGISRVGLYGFWNGLNKLDVELTVEESNLASMGYKKCDWRQEGRRGGYCLQLNRRRPRILNKKDVTRLKEYRHRVEDELAIISFLSSMNIIVIWLTEFKAADDRKEAADESLKAYEAANSPY</sequence>
<dbReference type="OrthoDB" id="1266170at2759"/>
<evidence type="ECO:0000259" key="2">
    <source>
        <dbReference type="Pfam" id="PF07734"/>
    </source>
</evidence>
<dbReference type="SUPFAM" id="SSF48445">
    <property type="entry name" value="14-3-3 protein"/>
    <property type="match status" value="1"/>
</dbReference>
<evidence type="ECO:0000313" key="4">
    <source>
        <dbReference type="EMBL" id="OMO94439.1"/>
    </source>
</evidence>
<dbReference type="InterPro" id="IPR006527">
    <property type="entry name" value="F-box-assoc_dom_typ1"/>
</dbReference>
<proteinExistence type="predicted"/>
<dbReference type="InterPro" id="IPR050796">
    <property type="entry name" value="SCF_F-box_component"/>
</dbReference>
<dbReference type="Pfam" id="PF00646">
    <property type="entry name" value="F-box"/>
    <property type="match status" value="1"/>
</dbReference>
<dbReference type="InterPro" id="IPR017451">
    <property type="entry name" value="F-box-assoc_interact_dom"/>
</dbReference>
<evidence type="ECO:0000313" key="5">
    <source>
        <dbReference type="Proteomes" id="UP000187203"/>
    </source>
</evidence>
<organism evidence="4 5">
    <name type="scientific">Corchorus olitorius</name>
    <dbReference type="NCBI Taxonomy" id="93759"/>
    <lineage>
        <taxon>Eukaryota</taxon>
        <taxon>Viridiplantae</taxon>
        <taxon>Streptophyta</taxon>
        <taxon>Embryophyta</taxon>
        <taxon>Tracheophyta</taxon>
        <taxon>Spermatophyta</taxon>
        <taxon>Magnoliopsida</taxon>
        <taxon>eudicotyledons</taxon>
        <taxon>Gunneridae</taxon>
        <taxon>Pentapetalae</taxon>
        <taxon>rosids</taxon>
        <taxon>malvids</taxon>
        <taxon>Malvales</taxon>
        <taxon>Malvaceae</taxon>
        <taxon>Grewioideae</taxon>
        <taxon>Apeibeae</taxon>
        <taxon>Corchorus</taxon>
    </lineage>
</organism>
<dbReference type="AlphaFoldDB" id="A0A1R3JHV9"/>
<comment type="caution">
    <text evidence="4">The sequence shown here is derived from an EMBL/GenBank/DDBJ whole genome shotgun (WGS) entry which is preliminary data.</text>
</comment>
<evidence type="ECO:0000259" key="1">
    <source>
        <dbReference type="Pfam" id="PF00646"/>
    </source>
</evidence>
<name>A0A1R3JHV9_9ROSI</name>
<dbReference type="PANTHER" id="PTHR31672">
    <property type="entry name" value="BNACNNG10540D PROTEIN"/>
    <property type="match status" value="1"/>
</dbReference>
<dbReference type="CDD" id="cd22157">
    <property type="entry name" value="F-box_AtFBW1-like"/>
    <property type="match status" value="1"/>
</dbReference>
<dbReference type="SUPFAM" id="SSF81383">
    <property type="entry name" value="F-box domain"/>
    <property type="match status" value="1"/>
</dbReference>
<dbReference type="EMBL" id="AWUE01023145">
    <property type="protein sequence ID" value="OMO54830.1"/>
    <property type="molecule type" value="Genomic_DNA"/>
</dbReference>
<dbReference type="Proteomes" id="UP000187203">
    <property type="component" value="Unassembled WGS sequence"/>
</dbReference>
<reference evidence="5" key="1">
    <citation type="submission" date="2013-09" db="EMBL/GenBank/DDBJ databases">
        <title>Corchorus olitorius genome sequencing.</title>
        <authorList>
            <person name="Alam M."/>
            <person name="Haque M.S."/>
            <person name="Islam M.S."/>
            <person name="Emdad E.M."/>
            <person name="Islam M.M."/>
            <person name="Ahmed B."/>
            <person name="Halim A."/>
            <person name="Hossen Q.M.M."/>
            <person name="Hossain M.Z."/>
            <person name="Ahmed R."/>
            <person name="Khan M.M."/>
            <person name="Islam R."/>
            <person name="Rashid M.M."/>
            <person name="Khan S.A."/>
            <person name="Rahman M.S."/>
            <person name="Alam M."/>
            <person name="Yahiya A.S."/>
            <person name="Khan M.S."/>
            <person name="Azam M.S."/>
            <person name="Haque T."/>
            <person name="Lashkar M.Z.H."/>
            <person name="Akhand A.I."/>
            <person name="Morshed G."/>
            <person name="Roy S."/>
            <person name="Uddin K.S."/>
            <person name="Rabeya T."/>
            <person name="Hossain A.S."/>
            <person name="Chowdhury A."/>
            <person name="Snigdha A.R."/>
            <person name="Mortoza M.S."/>
            <person name="Matin S.A."/>
            <person name="Hoque S.M.E."/>
            <person name="Islam M.K."/>
            <person name="Roy D.K."/>
            <person name="Haider R."/>
            <person name="Moosa M.M."/>
            <person name="Elias S.M."/>
            <person name="Hasan A.M."/>
            <person name="Jahan S."/>
            <person name="Shafiuddin M."/>
            <person name="Mahmood N."/>
            <person name="Shommy N.S."/>
        </authorList>
    </citation>
    <scope>NUCLEOTIDE SEQUENCE [LARGE SCALE GENOMIC DNA]</scope>
    <source>
        <strain evidence="5">cv. O-4</strain>
    </source>
</reference>
<dbReference type="NCBIfam" id="TIGR01640">
    <property type="entry name" value="F_box_assoc_1"/>
    <property type="match status" value="1"/>
</dbReference>
<accession>A0A1R3JHV9</accession>
<dbReference type="EMBL" id="AWUE01016046">
    <property type="protein sequence ID" value="OMO94439.1"/>
    <property type="molecule type" value="Genomic_DNA"/>
</dbReference>
<dbReference type="InterPro" id="IPR001810">
    <property type="entry name" value="F-box_dom"/>
</dbReference>
<dbReference type="Pfam" id="PF07734">
    <property type="entry name" value="FBA_1"/>
    <property type="match status" value="1"/>
</dbReference>
<dbReference type="InterPro" id="IPR036047">
    <property type="entry name" value="F-box-like_dom_sf"/>
</dbReference>
<dbReference type="PANTHER" id="PTHR31672:SF13">
    <property type="entry name" value="F-BOX PROTEIN CPR30-LIKE"/>
    <property type="match status" value="1"/>
</dbReference>
<evidence type="ECO:0000313" key="3">
    <source>
        <dbReference type="EMBL" id="OMO54830.1"/>
    </source>
</evidence>
<reference evidence="4" key="3">
    <citation type="journal article" date="2017" name="Nat. Plants">
        <title>Comparative genomics of two jute species and insight into fibre biogenesis.</title>
        <authorList>
            <person name="Islam M.S."/>
            <person name="Saito J.A."/>
            <person name="Emdad E.M."/>
            <person name="Ahmed B."/>
            <person name="Islam M.M."/>
            <person name="Halim A."/>
            <person name="Hossen Q.M."/>
            <person name="Hossain M.Z."/>
            <person name="Ahmed R."/>
            <person name="Hossain M.S."/>
            <person name="Kabir S.M."/>
            <person name="Khan M.S."/>
            <person name="Khan M.M."/>
            <person name="Hasan R."/>
            <person name="Aktar N."/>
            <person name="Honi U."/>
            <person name="Islam R."/>
            <person name="Rashid M.M."/>
            <person name="Wan X."/>
            <person name="Hou S."/>
            <person name="Haque T."/>
            <person name="Azam M.S."/>
            <person name="Moosa M.M."/>
            <person name="Elias S.M."/>
            <person name="Hasan A.M."/>
            <person name="Mahmood N."/>
            <person name="Shafiuddin M."/>
            <person name="Shahid S."/>
            <person name="Shommu N.S."/>
            <person name="Jahan S."/>
            <person name="Roy S."/>
            <person name="Chowdhury A."/>
            <person name="Akhand A.I."/>
            <person name="Nisho G.M."/>
            <person name="Uddin K.S."/>
            <person name="Rabeya T."/>
            <person name="Hoque S.M."/>
            <person name="Snigdha A.R."/>
            <person name="Mortoza S."/>
            <person name="Matin S.A."/>
            <person name="Islam M.K."/>
            <person name="Lashkar M.Z."/>
            <person name="Zaman M."/>
            <person name="Yuryev A."/>
            <person name="Uddin M.K."/>
            <person name="Rahman M.S."/>
            <person name="Haque M.S."/>
            <person name="Alam M.M."/>
            <person name="Khan H."/>
            <person name="Alam M."/>
        </authorList>
    </citation>
    <scope>NUCLEOTIDE SEQUENCE</scope>
    <source>
        <tissue evidence="4">Whole seedlings</tissue>
    </source>
</reference>
<feature type="domain" description="F-box" evidence="1">
    <location>
        <begin position="8"/>
        <end position="42"/>
    </location>
</feature>
<dbReference type="InterPro" id="IPR036815">
    <property type="entry name" value="14-3-3_dom_sf"/>
</dbReference>
<reference evidence="4" key="2">
    <citation type="submission" date="2013-09" db="EMBL/GenBank/DDBJ databases">
        <authorList>
            <person name="Alam M."/>
            <person name="Haque M.S."/>
            <person name="Islam M.S."/>
            <person name="Emdad E.M."/>
            <person name="Islam M.M."/>
            <person name="Ahmed B."/>
            <person name="Halim A."/>
            <person name="Hossen Q.M.M."/>
            <person name="Hossain M.Z."/>
            <person name="Ahmed R."/>
            <person name="Khan M.M."/>
            <person name="Islam R."/>
            <person name="Rashid M.M."/>
            <person name="Khan S.A."/>
            <person name="Rahman M.S."/>
            <person name="Alam M."/>
            <person name="Yahiya A.S."/>
            <person name="Khan M.S."/>
            <person name="Azam M.S."/>
            <person name="Haque T."/>
            <person name="Lashkar M.Z.H."/>
            <person name="Akhand A.I."/>
            <person name="Morshed G."/>
            <person name="Roy S."/>
            <person name="Uddin K.S."/>
            <person name="Rabeya T."/>
            <person name="Hossain A.S."/>
            <person name="Chowdhury A."/>
            <person name="Snigdha A.R."/>
            <person name="Mortoza M.S."/>
            <person name="Matin S.A."/>
            <person name="Hoque S.M.E."/>
            <person name="Islam M.K."/>
            <person name="Roy D.K."/>
            <person name="Haider R."/>
            <person name="Moosa M.M."/>
            <person name="Elias S.M."/>
            <person name="Hasan A.M."/>
            <person name="Jahan S."/>
            <person name="Shafiuddin M."/>
            <person name="Mahmood N."/>
            <person name="Shommy N.S."/>
        </authorList>
    </citation>
    <scope>NUCLEOTIDE SEQUENCE</scope>
    <source>
        <tissue evidence="4">Whole seedlings</tissue>
    </source>
</reference>
<keyword evidence="5" id="KW-1185">Reference proteome</keyword>
<protein>
    <submittedName>
        <fullName evidence="4">Uncharacterized protein</fullName>
    </submittedName>
</protein>